<feature type="compositionally biased region" description="Basic and acidic residues" evidence="1">
    <location>
        <begin position="68"/>
        <end position="86"/>
    </location>
</feature>
<dbReference type="PANTHER" id="PTHR22929:SF0">
    <property type="entry name" value="TRANSCRIPTION FACTOR TFIIIB COMPONENT B'' HOMOLOG"/>
    <property type="match status" value="1"/>
</dbReference>
<evidence type="ECO:0000256" key="1">
    <source>
        <dbReference type="SAM" id="MobiDB-lite"/>
    </source>
</evidence>
<dbReference type="InterPro" id="IPR039467">
    <property type="entry name" value="TFIIIB_B''_Myb"/>
</dbReference>
<organism evidence="3 4">
    <name type="scientific">Saccoglossus kowalevskii</name>
    <name type="common">Acorn worm</name>
    <dbReference type="NCBI Taxonomy" id="10224"/>
    <lineage>
        <taxon>Eukaryota</taxon>
        <taxon>Metazoa</taxon>
        <taxon>Hemichordata</taxon>
        <taxon>Enteropneusta</taxon>
        <taxon>Harrimaniidae</taxon>
        <taxon>Saccoglossus</taxon>
    </lineage>
</organism>
<gene>
    <name evidence="4" type="primary">LOC102810121</name>
</gene>
<dbReference type="SUPFAM" id="SSF46689">
    <property type="entry name" value="Homeodomain-like"/>
    <property type="match status" value="1"/>
</dbReference>
<proteinExistence type="predicted"/>
<feature type="region of interest" description="Disordered" evidence="1">
    <location>
        <begin position="58"/>
        <end position="93"/>
    </location>
</feature>
<dbReference type="CDD" id="cd00167">
    <property type="entry name" value="SANT"/>
    <property type="match status" value="1"/>
</dbReference>
<feature type="compositionally biased region" description="Basic and acidic residues" evidence="1">
    <location>
        <begin position="371"/>
        <end position="388"/>
    </location>
</feature>
<dbReference type="SMART" id="SM00717">
    <property type="entry name" value="SANT"/>
    <property type="match status" value="1"/>
</dbReference>
<evidence type="ECO:0000259" key="2">
    <source>
        <dbReference type="SMART" id="SM00717"/>
    </source>
</evidence>
<feature type="non-terminal residue" evidence="4">
    <location>
        <position position="1"/>
    </location>
</feature>
<keyword evidence="3" id="KW-1185">Reference proteome</keyword>
<feature type="compositionally biased region" description="Polar residues" evidence="1">
    <location>
        <begin position="389"/>
        <end position="400"/>
    </location>
</feature>
<dbReference type="Proteomes" id="UP000694865">
    <property type="component" value="Unplaced"/>
</dbReference>
<reference evidence="4" key="1">
    <citation type="submission" date="2025-08" db="UniProtKB">
        <authorList>
            <consortium name="RefSeq"/>
        </authorList>
    </citation>
    <scope>IDENTIFICATION</scope>
    <source>
        <tissue evidence="4">Testes</tissue>
    </source>
</reference>
<accession>A0ABM0MXC1</accession>
<dbReference type="InterPro" id="IPR001005">
    <property type="entry name" value="SANT/Myb"/>
</dbReference>
<sequence>EVTGVTLSEQILDKLPLEVTPPTCTVSSLADLEAKKSSYTGTADSGDEIVLGSVNQIPNEDENEVMDEDHVGKDNTPENEENVEKEAVEEEGDNAMPVPQVRISEDGTIVVNEASLLVEASPPKTHDHCDSEVVYEKASYTTYASFKKKTHTSAWTDRETNKFYKALSTVGTDFTLINAILPNRTRHEIKNKFKKEERINRGLVDHAIKLRKHFDMSVFEQTESDIEAEKEEQRKRDKKQRKSKSYKPRQKRGRKKKTSSKQKHKEDDDESDADVAMESNEEEEAESKDGDDNEEEDVEINTILGKPTRSGRQPKIVKSFTVNTECLGRKRRGRAKDIPQGSILAVPTLQTQKTANEFDKYASPSVASDTSDSHKEKQDTPTVHKETINDAQTPGSDTQGSLVAAGENIVIIHNPGSGSSRNIVIVHTPNARNAASALVTSPDIAAAGIETTPLSGMKVTQLMVNDVQQIQASNHGSQIDEVINNNADVSKITVDNETTVVDSLDNCAVIESLVNSGVIESLSNKRTSESVVTDDGVIDTLDSGEIITPSECSEIIEVEDNLIEVEDVETSDIIESSDEFMGAEAVVEINASQHVSRGIMMTATSLPFIPPTVPVTTSSSITNVINMNIKDHTD</sequence>
<dbReference type="GeneID" id="102810121"/>
<dbReference type="PANTHER" id="PTHR22929">
    <property type="entry name" value="RNA POLYMERASE III TRANSCRIPTION INITIATION FACTOR B"/>
    <property type="match status" value="1"/>
</dbReference>
<name>A0ABM0MXC1_SACKO</name>
<dbReference type="Pfam" id="PF15963">
    <property type="entry name" value="Myb_DNA-bind_7"/>
    <property type="match status" value="1"/>
</dbReference>
<dbReference type="Gene3D" id="1.20.58.1880">
    <property type="match status" value="1"/>
</dbReference>
<protein>
    <submittedName>
        <fullName evidence="4">Transcription factor TFIIIB component B'' homolog</fullName>
    </submittedName>
</protein>
<dbReference type="InterPro" id="IPR009057">
    <property type="entry name" value="Homeodomain-like_sf"/>
</dbReference>
<feature type="domain" description="Myb-like" evidence="2">
    <location>
        <begin position="151"/>
        <end position="199"/>
    </location>
</feature>
<feature type="region of interest" description="Disordered" evidence="1">
    <location>
        <begin position="362"/>
        <end position="400"/>
    </location>
</feature>
<feature type="region of interest" description="Disordered" evidence="1">
    <location>
        <begin position="225"/>
        <end position="296"/>
    </location>
</feature>
<evidence type="ECO:0000313" key="3">
    <source>
        <dbReference type="Proteomes" id="UP000694865"/>
    </source>
</evidence>
<feature type="compositionally biased region" description="Acidic residues" evidence="1">
    <location>
        <begin position="267"/>
        <end position="296"/>
    </location>
</feature>
<feature type="compositionally biased region" description="Basic residues" evidence="1">
    <location>
        <begin position="236"/>
        <end position="263"/>
    </location>
</feature>
<evidence type="ECO:0000313" key="4">
    <source>
        <dbReference type="RefSeq" id="XP_006824662.1"/>
    </source>
</evidence>
<dbReference type="RefSeq" id="XP_006824662.1">
    <property type="nucleotide sequence ID" value="XM_006824599.1"/>
</dbReference>